<feature type="domain" description="N-acetyltransferase" evidence="2">
    <location>
        <begin position="133"/>
        <end position="266"/>
    </location>
</feature>
<evidence type="ECO:0000259" key="2">
    <source>
        <dbReference type="PROSITE" id="PS51186"/>
    </source>
</evidence>
<dbReference type="AlphaFoldDB" id="U5QCS9"/>
<dbReference type="GO" id="GO:0016747">
    <property type="term" value="F:acyltransferase activity, transferring groups other than amino-acyl groups"/>
    <property type="evidence" value="ECO:0007669"/>
    <property type="project" value="InterPro"/>
</dbReference>
<protein>
    <submittedName>
        <fullName evidence="3">Acetyltransferase</fullName>
    </submittedName>
</protein>
<accession>U5QCS9</accession>
<feature type="region of interest" description="Disordered" evidence="1">
    <location>
        <begin position="1"/>
        <end position="26"/>
    </location>
</feature>
<dbReference type="STRING" id="1183438.GKIL_0407"/>
<gene>
    <name evidence="3" type="ORF">GKIL_0407</name>
</gene>
<dbReference type="HOGENOM" id="CLU_1044942_0_0_3"/>
<dbReference type="InterPro" id="IPR016181">
    <property type="entry name" value="Acyl_CoA_acyltransferase"/>
</dbReference>
<evidence type="ECO:0000313" key="4">
    <source>
        <dbReference type="Proteomes" id="UP000017396"/>
    </source>
</evidence>
<dbReference type="eggNOG" id="COG0456">
    <property type="taxonomic scope" value="Bacteria"/>
</dbReference>
<organism evidence="3 4">
    <name type="scientific">Gloeobacter kilaueensis (strain ATCC BAA-2537 / CCAP 1431/1 / ULC 316 / JS1)</name>
    <dbReference type="NCBI Taxonomy" id="1183438"/>
    <lineage>
        <taxon>Bacteria</taxon>
        <taxon>Bacillati</taxon>
        <taxon>Cyanobacteriota</taxon>
        <taxon>Cyanophyceae</taxon>
        <taxon>Gloeobacterales</taxon>
        <taxon>Gloeobacteraceae</taxon>
        <taxon>Gloeobacter</taxon>
    </lineage>
</organism>
<dbReference type="PROSITE" id="PS51186">
    <property type="entry name" value="GNAT"/>
    <property type="match status" value="1"/>
</dbReference>
<dbReference type="PATRIC" id="fig|1183438.3.peg.407"/>
<evidence type="ECO:0000256" key="1">
    <source>
        <dbReference type="SAM" id="MobiDB-lite"/>
    </source>
</evidence>
<reference evidence="3 4" key="1">
    <citation type="journal article" date="2013" name="PLoS ONE">
        <title>Cultivation and Complete Genome Sequencing of Gloeobacter kilaueensis sp. nov., from a Lava Cave in Kilauea Caldera, Hawai'i.</title>
        <authorList>
            <person name="Saw J.H."/>
            <person name="Schatz M."/>
            <person name="Brown M.V."/>
            <person name="Kunkel D.D."/>
            <person name="Foster J.S."/>
            <person name="Shick H."/>
            <person name="Christensen S."/>
            <person name="Hou S."/>
            <person name="Wan X."/>
            <person name="Donachie S.P."/>
        </authorList>
    </citation>
    <scope>NUCLEOTIDE SEQUENCE [LARGE SCALE GENOMIC DNA]</scope>
    <source>
        <strain evidence="4">JS</strain>
    </source>
</reference>
<dbReference type="KEGG" id="glj:GKIL_0407"/>
<keyword evidence="3" id="KW-0808">Transferase</keyword>
<dbReference type="Pfam" id="PF13673">
    <property type="entry name" value="Acetyltransf_10"/>
    <property type="match status" value="1"/>
</dbReference>
<dbReference type="SUPFAM" id="SSF55729">
    <property type="entry name" value="Acyl-CoA N-acyltransferases (Nat)"/>
    <property type="match status" value="1"/>
</dbReference>
<dbReference type="CDD" id="cd04301">
    <property type="entry name" value="NAT_SF"/>
    <property type="match status" value="1"/>
</dbReference>
<sequence length="266" mass="28756">MGQRVGTGRLQQMLTSKQSKKQAPNVIDDPELARRSIYGFGEMVAALGYWGIGPEAEVRRPDAVGARIDAAADNPWFDGAVVPLGKVPPTDEPRLPHCLWTVADAAPGRVEKAEIAMPCLGISLYDPTLNFEGGASLVEAPPLAELGRINERAYGQQSGLFSQLVGALQDERIRTHGLRVDGVFVSVALTFTLGDDLSIQYVATEAKYRRRGLASRLLLAVIAAARDEGMGSATLQASPDGLSVYERIGFRRVATLRAYLRPKIEI</sequence>
<keyword evidence="4" id="KW-1185">Reference proteome</keyword>
<dbReference type="RefSeq" id="WP_023171675.1">
    <property type="nucleotide sequence ID" value="NC_022600.1"/>
</dbReference>
<name>U5QCS9_GLOK1</name>
<proteinExistence type="predicted"/>
<dbReference type="Gene3D" id="3.40.630.30">
    <property type="match status" value="1"/>
</dbReference>
<dbReference type="Proteomes" id="UP000017396">
    <property type="component" value="Chromosome"/>
</dbReference>
<dbReference type="InterPro" id="IPR000182">
    <property type="entry name" value="GNAT_dom"/>
</dbReference>
<evidence type="ECO:0000313" key="3">
    <source>
        <dbReference type="EMBL" id="AGY56653.1"/>
    </source>
</evidence>
<dbReference type="OrthoDB" id="2350893at2"/>
<dbReference type="EMBL" id="CP003587">
    <property type="protein sequence ID" value="AGY56653.1"/>
    <property type="molecule type" value="Genomic_DNA"/>
</dbReference>